<feature type="domain" description="VOC" evidence="1">
    <location>
        <begin position="4"/>
        <end position="115"/>
    </location>
</feature>
<accession>A0A285VWF7</accession>
<dbReference type="InterPro" id="IPR037523">
    <property type="entry name" value="VOC_core"/>
</dbReference>
<protein>
    <recommendedName>
        <fullName evidence="1">VOC domain-containing protein</fullName>
    </recommendedName>
</protein>
<evidence type="ECO:0000313" key="2">
    <source>
        <dbReference type="EMBL" id="SOC58374.1"/>
    </source>
</evidence>
<dbReference type="PROSITE" id="PS51819">
    <property type="entry name" value="VOC"/>
    <property type="match status" value="1"/>
</dbReference>
<dbReference type="Proteomes" id="UP000219688">
    <property type="component" value="Unassembled WGS sequence"/>
</dbReference>
<dbReference type="PANTHER" id="PTHR35908:SF1">
    <property type="entry name" value="CONSERVED PROTEIN"/>
    <property type="match status" value="1"/>
</dbReference>
<reference evidence="3" key="1">
    <citation type="submission" date="2017-08" db="EMBL/GenBank/DDBJ databases">
        <authorList>
            <person name="Varghese N."/>
            <person name="Submissions S."/>
        </authorList>
    </citation>
    <scope>NUCLEOTIDE SEQUENCE [LARGE SCALE GENOMIC DNA]</scope>
    <source>
        <strain evidence="3">USBA17B2</strain>
    </source>
</reference>
<dbReference type="InterPro" id="IPR029068">
    <property type="entry name" value="Glyas_Bleomycin-R_OHBP_Dase"/>
</dbReference>
<proteinExistence type="predicted"/>
<sequence>MTLSLGMVTADTTDAVALATWWAEQTGAEIAETNDGWYVMVRGGGLPVVLAFQKVEEVTPGKNRLHLDLTTDDLDGEADRLLDAGATLVERRGDEHFRWVTLADPDGNEFCVAQLDSV</sequence>
<dbReference type="InterPro" id="IPR041581">
    <property type="entry name" value="Glyoxalase_6"/>
</dbReference>
<gene>
    <name evidence="2" type="ORF">SAMN05421879_1324</name>
</gene>
<dbReference type="CDD" id="cd06587">
    <property type="entry name" value="VOC"/>
    <property type="match status" value="1"/>
</dbReference>
<organism evidence="2 3">
    <name type="scientific">Ornithinimicrobium cerasi</name>
    <dbReference type="NCBI Taxonomy" id="2248773"/>
    <lineage>
        <taxon>Bacteria</taxon>
        <taxon>Bacillati</taxon>
        <taxon>Actinomycetota</taxon>
        <taxon>Actinomycetes</taxon>
        <taxon>Micrococcales</taxon>
        <taxon>Ornithinimicrobiaceae</taxon>
        <taxon>Ornithinimicrobium</taxon>
    </lineage>
</organism>
<dbReference type="Gene3D" id="3.10.180.10">
    <property type="entry name" value="2,3-Dihydroxybiphenyl 1,2-Dioxygenase, domain 1"/>
    <property type="match status" value="1"/>
</dbReference>
<evidence type="ECO:0000259" key="1">
    <source>
        <dbReference type="PROSITE" id="PS51819"/>
    </source>
</evidence>
<keyword evidence="3" id="KW-1185">Reference proteome</keyword>
<dbReference type="PANTHER" id="PTHR35908">
    <property type="entry name" value="HYPOTHETICAL FUSION PROTEIN"/>
    <property type="match status" value="1"/>
</dbReference>
<dbReference type="EMBL" id="OBQK01000032">
    <property type="protein sequence ID" value="SOC58374.1"/>
    <property type="molecule type" value="Genomic_DNA"/>
</dbReference>
<evidence type="ECO:0000313" key="3">
    <source>
        <dbReference type="Proteomes" id="UP000219688"/>
    </source>
</evidence>
<name>A0A285VWF7_9MICO</name>
<dbReference type="RefSeq" id="WP_097189434.1">
    <property type="nucleotide sequence ID" value="NZ_OBQK01000032.1"/>
</dbReference>
<dbReference type="Pfam" id="PF18029">
    <property type="entry name" value="Glyoxalase_6"/>
    <property type="match status" value="1"/>
</dbReference>
<dbReference type="AlphaFoldDB" id="A0A285VWF7"/>
<dbReference type="SUPFAM" id="SSF54593">
    <property type="entry name" value="Glyoxalase/Bleomycin resistance protein/Dihydroxybiphenyl dioxygenase"/>
    <property type="match status" value="1"/>
</dbReference>